<evidence type="ECO:0000256" key="4">
    <source>
        <dbReference type="ARBA" id="ARBA00022490"/>
    </source>
</evidence>
<reference evidence="9" key="1">
    <citation type="submission" date="2011-09" db="EMBL/GenBank/DDBJ databases">
        <title>The odds of duplicate gene persistence after polyploidization.</title>
        <authorList>
            <person name="Chain F.J.J."/>
            <person name="Evans B.J."/>
            <person name="Dushoff J."/>
        </authorList>
    </citation>
    <scope>NUCLEOTIDE SEQUENCE</scope>
    <source>
        <tissue evidence="9">Liver</tissue>
    </source>
</reference>
<evidence type="ECO:0000256" key="1">
    <source>
        <dbReference type="ARBA" id="ARBA00004496"/>
    </source>
</evidence>
<dbReference type="InterPro" id="IPR011990">
    <property type="entry name" value="TPR-like_helical_dom_sf"/>
</dbReference>
<name>G5E2Z9_9PIPI</name>
<keyword evidence="5" id="KW-0677">Repeat</keyword>
<accession>G5E2Z9</accession>
<comment type="subcellular location">
    <subcellularLocation>
        <location evidence="1">Cytoplasm</location>
    </subcellularLocation>
</comment>
<sequence length="270" mass="30519">ITEPRSKICFNIGCCHLVLDDLKAEGAFTLTIELDKHLAVGYFQRGFVLFQKGKFSLALQDWGRAYTEMRGNQLIDYKILGLTFKLYSCEILHNIALAHAKEGNWTKAEENVLLALKQKVEPRHGTKLDKAMEDILKQKLFAAEEMQVLPGNIVFVLNKCEDNWATVVFNGKKGIVPCNYLEPVELRFQSAQQTGYTVAIQISSKLSYADILTLVSSKLQLLPSRIKLSETYVTAFNYEASQPEDLSFHKGDVKILSQVSEEWFEGECQG</sequence>
<dbReference type="FunFam" id="1.25.40.10:FF:000017">
    <property type="entry name" value="NADPH oxidase regulator NoxR"/>
    <property type="match status" value="1"/>
</dbReference>
<protein>
    <submittedName>
        <fullName evidence="9">Putative neutrophil cytosolic factor 2</fullName>
    </submittedName>
</protein>
<dbReference type="InterPro" id="IPR051864">
    <property type="entry name" value="NCF2_NOXA1"/>
</dbReference>
<keyword evidence="3 7" id="KW-0728">SH3 domain</keyword>
<dbReference type="PANTHER" id="PTHR15175">
    <property type="entry name" value="NEUTROPHIL CYTOSOLIC FACTOR 2, NEUTROPHIL NADPH OXIDASE FACTOR 2"/>
    <property type="match status" value="1"/>
</dbReference>
<dbReference type="PANTHER" id="PTHR15175:SF3">
    <property type="entry name" value="NEUTROPHIL CYTOSOL FACTOR 2"/>
    <property type="match status" value="1"/>
</dbReference>
<dbReference type="Gene3D" id="2.30.30.40">
    <property type="entry name" value="SH3 Domains"/>
    <property type="match status" value="1"/>
</dbReference>
<dbReference type="SUPFAM" id="SSF48452">
    <property type="entry name" value="TPR-like"/>
    <property type="match status" value="1"/>
</dbReference>
<feature type="non-terminal residue" evidence="9">
    <location>
        <position position="270"/>
    </location>
</feature>
<evidence type="ECO:0000256" key="6">
    <source>
        <dbReference type="ARBA" id="ARBA00022803"/>
    </source>
</evidence>
<dbReference type="EMBL" id="JP287763">
    <property type="protein sequence ID" value="AEQ18497.1"/>
    <property type="molecule type" value="mRNA"/>
</dbReference>
<proteinExistence type="evidence at transcript level"/>
<dbReference type="InterPro" id="IPR019734">
    <property type="entry name" value="TPR_rpt"/>
</dbReference>
<dbReference type="GO" id="GO:0005737">
    <property type="term" value="C:cytoplasm"/>
    <property type="evidence" value="ECO:0007669"/>
    <property type="project" value="UniProtKB-SubCell"/>
</dbReference>
<dbReference type="InterPro" id="IPR001452">
    <property type="entry name" value="SH3_domain"/>
</dbReference>
<evidence type="ECO:0000256" key="5">
    <source>
        <dbReference type="ARBA" id="ARBA00022737"/>
    </source>
</evidence>
<dbReference type="InterPro" id="IPR036028">
    <property type="entry name" value="SH3-like_dom_sf"/>
</dbReference>
<dbReference type="PRINTS" id="PR00499">
    <property type="entry name" value="P67PHOX"/>
</dbReference>
<dbReference type="SMART" id="SM00326">
    <property type="entry name" value="SH3"/>
    <property type="match status" value="2"/>
</dbReference>
<feature type="domain" description="SH3" evidence="8">
    <location>
        <begin position="227"/>
        <end position="270"/>
    </location>
</feature>
<dbReference type="SMART" id="SM00028">
    <property type="entry name" value="TPR"/>
    <property type="match status" value="3"/>
</dbReference>
<dbReference type="SUPFAM" id="SSF50044">
    <property type="entry name" value="SH3-domain"/>
    <property type="match status" value="2"/>
</dbReference>
<dbReference type="PROSITE" id="PS50002">
    <property type="entry name" value="SH3"/>
    <property type="match status" value="1"/>
</dbReference>
<dbReference type="GO" id="GO:0016176">
    <property type="term" value="F:superoxide-generating NADPH oxidase activator activity"/>
    <property type="evidence" value="ECO:0007669"/>
    <property type="project" value="TreeGrafter"/>
</dbReference>
<organism evidence="9">
    <name type="scientific">Hymenochirus curtipes</name>
    <name type="common">western dwarf clawed frog</name>
    <dbReference type="NCBI Taxonomy" id="8362"/>
    <lineage>
        <taxon>Eukaryota</taxon>
        <taxon>Metazoa</taxon>
        <taxon>Chordata</taxon>
        <taxon>Craniata</taxon>
        <taxon>Vertebrata</taxon>
        <taxon>Euteleostomi</taxon>
        <taxon>Amphibia</taxon>
        <taxon>Batrachia</taxon>
        <taxon>Anura</taxon>
        <taxon>Pipoidea</taxon>
        <taxon>Pipidae</taxon>
        <taxon>Pipinae</taxon>
        <taxon>Hymenochirus</taxon>
    </lineage>
</organism>
<keyword evidence="6" id="KW-0802">TPR repeat</keyword>
<dbReference type="GO" id="GO:0042554">
    <property type="term" value="P:superoxide anion generation"/>
    <property type="evidence" value="ECO:0007669"/>
    <property type="project" value="TreeGrafter"/>
</dbReference>
<dbReference type="Gene3D" id="1.25.40.10">
    <property type="entry name" value="Tetratricopeptide repeat domain"/>
    <property type="match status" value="1"/>
</dbReference>
<comment type="similarity">
    <text evidence="2">Belongs to the NCF2/NOXA1 family.</text>
</comment>
<evidence type="ECO:0000256" key="2">
    <source>
        <dbReference type="ARBA" id="ARBA00008051"/>
    </source>
</evidence>
<evidence type="ECO:0000259" key="8">
    <source>
        <dbReference type="PROSITE" id="PS50002"/>
    </source>
</evidence>
<evidence type="ECO:0000256" key="3">
    <source>
        <dbReference type="ARBA" id="ARBA00022443"/>
    </source>
</evidence>
<evidence type="ECO:0000256" key="7">
    <source>
        <dbReference type="PROSITE-ProRule" id="PRU00192"/>
    </source>
</evidence>
<dbReference type="AlphaFoldDB" id="G5E2Z9"/>
<evidence type="ECO:0000313" key="9">
    <source>
        <dbReference type="EMBL" id="AEQ18497.1"/>
    </source>
</evidence>
<dbReference type="Pfam" id="PF00018">
    <property type="entry name" value="SH3_1"/>
    <property type="match status" value="2"/>
</dbReference>
<feature type="non-terminal residue" evidence="9">
    <location>
        <position position="1"/>
    </location>
</feature>
<keyword evidence="4" id="KW-0963">Cytoplasm</keyword>